<proteinExistence type="predicted"/>
<organism evidence="1">
    <name type="scientific">Salix viminalis</name>
    <name type="common">Common osier</name>
    <name type="synonym">Basket willow</name>
    <dbReference type="NCBI Taxonomy" id="40686"/>
    <lineage>
        <taxon>Eukaryota</taxon>
        <taxon>Viridiplantae</taxon>
        <taxon>Streptophyta</taxon>
        <taxon>Embryophyta</taxon>
        <taxon>Tracheophyta</taxon>
        <taxon>Spermatophyta</taxon>
        <taxon>Magnoliopsida</taxon>
        <taxon>eudicotyledons</taxon>
        <taxon>Gunneridae</taxon>
        <taxon>Pentapetalae</taxon>
        <taxon>rosids</taxon>
        <taxon>fabids</taxon>
        <taxon>Malpighiales</taxon>
        <taxon>Salicaceae</taxon>
        <taxon>Saliceae</taxon>
        <taxon>Salix</taxon>
    </lineage>
</organism>
<protein>
    <submittedName>
        <fullName evidence="1">Uncharacterized protein</fullName>
    </submittedName>
</protein>
<sequence>MIPRPTASRSVFLLNDTSTRRFKENTRCLFWINSTTSERPFFTRRKGLKAKCVCGRERKESRDAVDLAWLSYRNKNGCGSWS</sequence>
<name>A0A6N2NGV7_SALVM</name>
<evidence type="ECO:0000313" key="1">
    <source>
        <dbReference type="EMBL" id="VFU65329.1"/>
    </source>
</evidence>
<gene>
    <name evidence="1" type="ORF">SVIM_LOCUS501257</name>
</gene>
<accession>A0A6N2NGV7</accession>
<dbReference type="AlphaFoldDB" id="A0A6N2NGV7"/>
<reference evidence="1" key="1">
    <citation type="submission" date="2019-03" db="EMBL/GenBank/DDBJ databases">
        <authorList>
            <person name="Mank J."/>
            <person name="Almeida P."/>
        </authorList>
    </citation>
    <scope>NUCLEOTIDE SEQUENCE</scope>
    <source>
        <strain evidence="1">78183</strain>
    </source>
</reference>
<dbReference type="EMBL" id="CAADRP010002285">
    <property type="protein sequence ID" value="VFU65329.1"/>
    <property type="molecule type" value="Genomic_DNA"/>
</dbReference>